<proteinExistence type="predicted"/>
<dbReference type="EMBL" id="LK032717">
    <property type="protein sequence ID" value="CDY47445.1"/>
    <property type="molecule type" value="Genomic_DNA"/>
</dbReference>
<dbReference type="Proteomes" id="UP001295469">
    <property type="component" value="Chromosome C09"/>
</dbReference>
<evidence type="ECO:0000313" key="2">
    <source>
        <dbReference type="EMBL" id="CDY47445.1"/>
    </source>
</evidence>
<accession>A0A078I932</accession>
<evidence type="ECO:0000313" key="1">
    <source>
        <dbReference type="EMBL" id="CAF1760022.1"/>
    </source>
</evidence>
<dbReference type="AlphaFoldDB" id="A0A078I932"/>
<reference evidence="1" key="3">
    <citation type="submission" date="2021-01" db="EMBL/GenBank/DDBJ databases">
        <authorList>
            <consortium name="Genoscope - CEA"/>
            <person name="William W."/>
        </authorList>
    </citation>
    <scope>NUCLEOTIDE SEQUENCE</scope>
</reference>
<dbReference type="EMBL" id="HG994373">
    <property type="protein sequence ID" value="CAF1760022.1"/>
    <property type="molecule type" value="Genomic_DNA"/>
</dbReference>
<sequence length="79" mass="9131">MYRAQSNLPIGEWRFIENFTVTAAGDQYQTTTSRYKMTIIGDTIYAKTDYHDDNPFLTLASYEDFGNGKLKMYLLIGMN</sequence>
<gene>
    <name evidence="2" type="primary">BnaC09g31120D</name>
    <name evidence="1" type="ORF">DARMORV10_C09P45140.1</name>
    <name evidence="2" type="ORF">GSBRNA2T00087488001</name>
</gene>
<name>A0A078I932_BRANA</name>
<reference evidence="2" key="2">
    <citation type="submission" date="2014-06" db="EMBL/GenBank/DDBJ databases">
        <authorList>
            <person name="Genoscope - CEA"/>
        </authorList>
    </citation>
    <scope>NUCLEOTIDE SEQUENCE</scope>
</reference>
<reference evidence="2 3" key="1">
    <citation type="journal article" date="2014" name="Science">
        <title>Plant genetics. Early allopolyploid evolution in the post-Neolithic Brassica napus oilseed genome.</title>
        <authorList>
            <person name="Chalhoub B."/>
            <person name="Denoeud F."/>
            <person name="Liu S."/>
            <person name="Parkin I.A."/>
            <person name="Tang H."/>
            <person name="Wang X."/>
            <person name="Chiquet J."/>
            <person name="Belcram H."/>
            <person name="Tong C."/>
            <person name="Samans B."/>
            <person name="Correa M."/>
            <person name="Da Silva C."/>
            <person name="Just J."/>
            <person name="Falentin C."/>
            <person name="Koh C.S."/>
            <person name="Le Clainche I."/>
            <person name="Bernard M."/>
            <person name="Bento P."/>
            <person name="Noel B."/>
            <person name="Labadie K."/>
            <person name="Alberti A."/>
            <person name="Charles M."/>
            <person name="Arnaud D."/>
            <person name="Guo H."/>
            <person name="Daviaud C."/>
            <person name="Alamery S."/>
            <person name="Jabbari K."/>
            <person name="Zhao M."/>
            <person name="Edger P.P."/>
            <person name="Chelaifa H."/>
            <person name="Tack D."/>
            <person name="Lassalle G."/>
            <person name="Mestiri I."/>
            <person name="Schnel N."/>
            <person name="Le Paslier M.C."/>
            <person name="Fan G."/>
            <person name="Renault V."/>
            <person name="Bayer P.E."/>
            <person name="Golicz A.A."/>
            <person name="Manoli S."/>
            <person name="Lee T.H."/>
            <person name="Thi V.H."/>
            <person name="Chalabi S."/>
            <person name="Hu Q."/>
            <person name="Fan C."/>
            <person name="Tollenaere R."/>
            <person name="Lu Y."/>
            <person name="Battail C."/>
            <person name="Shen J."/>
            <person name="Sidebottom C.H."/>
            <person name="Wang X."/>
            <person name="Canaguier A."/>
            <person name="Chauveau A."/>
            <person name="Berard A."/>
            <person name="Deniot G."/>
            <person name="Guan M."/>
            <person name="Liu Z."/>
            <person name="Sun F."/>
            <person name="Lim Y.P."/>
            <person name="Lyons E."/>
            <person name="Town C.D."/>
            <person name="Bancroft I."/>
            <person name="Wang X."/>
            <person name="Meng J."/>
            <person name="Ma J."/>
            <person name="Pires J.C."/>
            <person name="King G.J."/>
            <person name="Brunel D."/>
            <person name="Delourme R."/>
            <person name="Renard M."/>
            <person name="Aury J.M."/>
            <person name="Adams K.L."/>
            <person name="Batley J."/>
            <person name="Snowdon R.J."/>
            <person name="Tost J."/>
            <person name="Edwards D."/>
            <person name="Zhou Y."/>
            <person name="Hua W."/>
            <person name="Sharpe A.G."/>
            <person name="Paterson A.H."/>
            <person name="Guan C."/>
            <person name="Wincker P."/>
        </authorList>
    </citation>
    <scope>NUCLEOTIDE SEQUENCE [LARGE SCALE GENOMIC DNA]</scope>
    <source>
        <strain evidence="3">cv. Darmor-bzh</strain>
    </source>
</reference>
<dbReference type="Proteomes" id="UP000028999">
    <property type="component" value="Unassembled WGS sequence"/>
</dbReference>
<protein>
    <submittedName>
        <fullName evidence="1">(rape) hypothetical protein</fullName>
    </submittedName>
    <submittedName>
        <fullName evidence="2">BnaC09g31120D protein</fullName>
    </submittedName>
</protein>
<keyword evidence="3" id="KW-1185">Reference proteome</keyword>
<evidence type="ECO:0000313" key="3">
    <source>
        <dbReference type="Proteomes" id="UP000028999"/>
    </source>
</evidence>
<organism evidence="2 3">
    <name type="scientific">Brassica napus</name>
    <name type="common">Rape</name>
    <dbReference type="NCBI Taxonomy" id="3708"/>
    <lineage>
        <taxon>Eukaryota</taxon>
        <taxon>Viridiplantae</taxon>
        <taxon>Streptophyta</taxon>
        <taxon>Embryophyta</taxon>
        <taxon>Tracheophyta</taxon>
        <taxon>Spermatophyta</taxon>
        <taxon>Magnoliopsida</taxon>
        <taxon>eudicotyledons</taxon>
        <taxon>Gunneridae</taxon>
        <taxon>Pentapetalae</taxon>
        <taxon>rosids</taxon>
        <taxon>malvids</taxon>
        <taxon>Brassicales</taxon>
        <taxon>Brassicaceae</taxon>
        <taxon>Brassiceae</taxon>
        <taxon>Brassica</taxon>
    </lineage>
</organism>
<dbReference type="PaxDb" id="3708-A0A078I932"/>
<dbReference type="Gramene" id="CDY47445">
    <property type="protein sequence ID" value="CDY47445"/>
    <property type="gene ID" value="GSBRNA2T00087488001"/>
</dbReference>